<feature type="compositionally biased region" description="Basic residues" evidence="12">
    <location>
        <begin position="337"/>
        <end position="352"/>
    </location>
</feature>
<evidence type="ECO:0000256" key="8">
    <source>
        <dbReference type="ARBA" id="ARBA00023163"/>
    </source>
</evidence>
<keyword evidence="14" id="KW-1185">Reference proteome</keyword>
<keyword evidence="5 11" id="KW-0863">Zinc-finger</keyword>
<evidence type="ECO:0000256" key="7">
    <source>
        <dbReference type="ARBA" id="ARBA00023015"/>
    </source>
</evidence>
<evidence type="ECO:0000256" key="4">
    <source>
        <dbReference type="ARBA" id="ARBA00022763"/>
    </source>
</evidence>
<evidence type="ECO:0000313" key="14">
    <source>
        <dbReference type="Proteomes" id="UP000054408"/>
    </source>
</evidence>
<evidence type="ECO:0000256" key="3">
    <source>
        <dbReference type="ARBA" id="ARBA00022723"/>
    </source>
</evidence>
<evidence type="ECO:0000256" key="11">
    <source>
        <dbReference type="RuleBase" id="RU368090"/>
    </source>
</evidence>
<dbReference type="GO" id="GO:0006289">
    <property type="term" value="P:nucleotide-excision repair"/>
    <property type="evidence" value="ECO:0007669"/>
    <property type="project" value="UniProtKB-UniRule"/>
</dbReference>
<dbReference type="Proteomes" id="UP000054408">
    <property type="component" value="Unassembled WGS sequence"/>
</dbReference>
<dbReference type="EMBL" id="GL349449">
    <property type="protein sequence ID" value="KNC48062.1"/>
    <property type="molecule type" value="Genomic_DNA"/>
</dbReference>
<dbReference type="GO" id="GO:0005675">
    <property type="term" value="C:transcription factor TFIIH holo complex"/>
    <property type="evidence" value="ECO:0007669"/>
    <property type="project" value="UniProtKB-UniRule"/>
</dbReference>
<evidence type="ECO:0000256" key="1">
    <source>
        <dbReference type="ARBA" id="ARBA00004123"/>
    </source>
</evidence>
<dbReference type="PANTHER" id="PTHR12831">
    <property type="entry name" value="TRANSCRIPTION INITIATION FACTOR IIH TFIIH , POLYPEPTIDE 3-RELATED"/>
    <property type="match status" value="1"/>
</dbReference>
<dbReference type="OrthoDB" id="17307at2759"/>
<dbReference type="GeneID" id="25563845"/>
<keyword evidence="3 11" id="KW-0479">Metal-binding</keyword>
<comment type="subcellular location">
    <subcellularLocation>
        <location evidence="1 11">Nucleus</location>
    </subcellularLocation>
</comment>
<evidence type="ECO:0000256" key="5">
    <source>
        <dbReference type="ARBA" id="ARBA00022771"/>
    </source>
</evidence>
<keyword evidence="8 11" id="KW-0804">Transcription</keyword>
<dbReference type="OMA" id="FANAYMA"/>
<dbReference type="eggNOG" id="KOG2487">
    <property type="taxonomic scope" value="Eukaryota"/>
</dbReference>
<name>A0A0L0D6T9_THETB</name>
<evidence type="ECO:0000313" key="13">
    <source>
        <dbReference type="EMBL" id="KNC48062.1"/>
    </source>
</evidence>
<dbReference type="Pfam" id="PF03850">
    <property type="entry name" value="Tfb4"/>
    <property type="match status" value="1"/>
</dbReference>
<keyword evidence="10 11" id="KW-0539">Nucleus</keyword>
<evidence type="ECO:0000256" key="2">
    <source>
        <dbReference type="ARBA" id="ARBA00005273"/>
    </source>
</evidence>
<organism evidence="13 14">
    <name type="scientific">Thecamonas trahens ATCC 50062</name>
    <dbReference type="NCBI Taxonomy" id="461836"/>
    <lineage>
        <taxon>Eukaryota</taxon>
        <taxon>Apusozoa</taxon>
        <taxon>Apusomonadida</taxon>
        <taxon>Apusomonadidae</taxon>
        <taxon>Thecamonas</taxon>
    </lineage>
</organism>
<dbReference type="Gene3D" id="3.40.50.410">
    <property type="entry name" value="von Willebrand factor, type A domain"/>
    <property type="match status" value="1"/>
</dbReference>
<dbReference type="STRING" id="461836.A0A0L0D6T9"/>
<dbReference type="AlphaFoldDB" id="A0A0L0D6T9"/>
<evidence type="ECO:0000256" key="10">
    <source>
        <dbReference type="ARBA" id="ARBA00023242"/>
    </source>
</evidence>
<comment type="similarity">
    <text evidence="2 11">Belongs to the TFB4 family.</text>
</comment>
<evidence type="ECO:0000256" key="6">
    <source>
        <dbReference type="ARBA" id="ARBA00022833"/>
    </source>
</evidence>
<dbReference type="InterPro" id="IPR036465">
    <property type="entry name" value="vWFA_dom_sf"/>
</dbReference>
<dbReference type="PANTHER" id="PTHR12831:SF0">
    <property type="entry name" value="GENERAL TRANSCRIPTION FACTOR IIH SUBUNIT 3"/>
    <property type="match status" value="1"/>
</dbReference>
<dbReference type="InterPro" id="IPR004600">
    <property type="entry name" value="TFIIH_Tfb4/GTF2H3"/>
</dbReference>
<dbReference type="GO" id="GO:0006355">
    <property type="term" value="P:regulation of DNA-templated transcription"/>
    <property type="evidence" value="ECO:0007669"/>
    <property type="project" value="InterPro"/>
</dbReference>
<protein>
    <submittedName>
        <fullName evidence="13">General transcription factor IIH subunit 3</fullName>
    </submittedName>
</protein>
<keyword evidence="6 11" id="KW-0862">Zinc</keyword>
<dbReference type="GO" id="GO:0008270">
    <property type="term" value="F:zinc ion binding"/>
    <property type="evidence" value="ECO:0007669"/>
    <property type="project" value="UniProtKB-KW"/>
</dbReference>
<keyword evidence="7 11" id="KW-0805">Transcription regulation</keyword>
<keyword evidence="9 11" id="KW-0234">DNA repair</keyword>
<feature type="region of interest" description="Disordered" evidence="12">
    <location>
        <begin position="332"/>
        <end position="382"/>
    </location>
</feature>
<keyword evidence="4 11" id="KW-0227">DNA damage</keyword>
<reference evidence="13 14" key="1">
    <citation type="submission" date="2010-05" db="EMBL/GenBank/DDBJ databases">
        <title>The Genome Sequence of Thecamonas trahens ATCC 50062.</title>
        <authorList>
            <consortium name="The Broad Institute Genome Sequencing Platform"/>
            <person name="Russ C."/>
            <person name="Cuomo C."/>
            <person name="Shea T."/>
            <person name="Young S.K."/>
            <person name="Zeng Q."/>
            <person name="Koehrsen M."/>
            <person name="Haas B."/>
            <person name="Borodovsky M."/>
            <person name="Guigo R."/>
            <person name="Alvarado L."/>
            <person name="Berlin A."/>
            <person name="Bochicchio J."/>
            <person name="Borenstein D."/>
            <person name="Chapman S."/>
            <person name="Chen Z."/>
            <person name="Freedman E."/>
            <person name="Gellesch M."/>
            <person name="Goldberg J."/>
            <person name="Griggs A."/>
            <person name="Gujja S."/>
            <person name="Heilman E."/>
            <person name="Heiman D."/>
            <person name="Hepburn T."/>
            <person name="Howarth C."/>
            <person name="Jen D."/>
            <person name="Larson L."/>
            <person name="Mehta T."/>
            <person name="Park D."/>
            <person name="Pearson M."/>
            <person name="Roberts A."/>
            <person name="Saif S."/>
            <person name="Shenoy N."/>
            <person name="Sisk P."/>
            <person name="Stolte C."/>
            <person name="Sykes S."/>
            <person name="Thomson T."/>
            <person name="Walk T."/>
            <person name="White J."/>
            <person name="Yandava C."/>
            <person name="Burger G."/>
            <person name="Gray M.W."/>
            <person name="Holland P.W.H."/>
            <person name="King N."/>
            <person name="Lang F.B.F."/>
            <person name="Roger A.J."/>
            <person name="Ruiz-Trillo I."/>
            <person name="Lander E."/>
            <person name="Nusbaum C."/>
        </authorList>
    </citation>
    <scope>NUCLEOTIDE SEQUENCE [LARGE SCALE GENOMIC DNA]</scope>
    <source>
        <strain evidence="13 14">ATCC 50062</strain>
    </source>
</reference>
<feature type="compositionally biased region" description="Pro residues" evidence="12">
    <location>
        <begin position="356"/>
        <end position="376"/>
    </location>
</feature>
<evidence type="ECO:0000256" key="9">
    <source>
        <dbReference type="ARBA" id="ARBA00023204"/>
    </source>
</evidence>
<proteinExistence type="inferred from homology"/>
<accession>A0A0L0D6T9</accession>
<dbReference type="GO" id="GO:0000439">
    <property type="term" value="C:transcription factor TFIIH core complex"/>
    <property type="evidence" value="ECO:0007669"/>
    <property type="project" value="UniProtKB-UniRule"/>
</dbReference>
<evidence type="ECO:0000256" key="12">
    <source>
        <dbReference type="SAM" id="MobiDB-lite"/>
    </source>
</evidence>
<gene>
    <name evidence="13" type="ORF">AMSG_04293</name>
</gene>
<sequence>MTDQRGGAEDVHTDDLSMLVLVVDASFGSAEEETKFASAWRHISVFANAYMALNHANALVLVAADGVHAKVVYPDARALVDAAKRVTGTPQQAGSGAPGSSLTFAAAATEQIDLAVEADVALAVKSGSALLPVERVHCASLTKELAEAMRRFVEETGDVGRAAAVDGGGWAMAGALSVALCRISRAVALRPALKPRILVVTSHGDGGSTYVSVMNALFSAQKLQVAIDACVLAPDHSLFLQQATHLTGGAYVKPSLDAQNSLAQFLLTAFLADAMTRRHISVPTLTAIDYRATCFCHRKTISIGYVCSSCLSVFCSFALTCSTCGTKFDLPRNDGSRKRRKRRKATSSKRAKPAPASAPVPAPAPPEPAPAMPADPAPMVIE</sequence>
<dbReference type="RefSeq" id="XP_013759077.1">
    <property type="nucleotide sequence ID" value="XM_013903623.1"/>
</dbReference>